<dbReference type="InterPro" id="IPR006638">
    <property type="entry name" value="Elp3/MiaA/NifB-like_rSAM"/>
</dbReference>
<protein>
    <submittedName>
        <fullName evidence="8">TIGR01212 family radical SAM protein</fullName>
    </submittedName>
</protein>
<evidence type="ECO:0000256" key="6">
    <source>
        <dbReference type="ARBA" id="ARBA00023014"/>
    </source>
</evidence>
<dbReference type="Proteomes" id="UP001198151">
    <property type="component" value="Unassembled WGS sequence"/>
</dbReference>
<dbReference type="EMBL" id="JAJEQX010000006">
    <property type="protein sequence ID" value="MCC2253793.1"/>
    <property type="molecule type" value="Genomic_DNA"/>
</dbReference>
<evidence type="ECO:0000313" key="8">
    <source>
        <dbReference type="EMBL" id="MCC2253793.1"/>
    </source>
</evidence>
<dbReference type="PANTHER" id="PTHR11135:SF1">
    <property type="entry name" value="PROTEIN YHCC"/>
    <property type="match status" value="1"/>
</dbReference>
<reference evidence="8 9" key="1">
    <citation type="submission" date="2021-10" db="EMBL/GenBank/DDBJ databases">
        <title>Anaerobic single-cell dispensing facilitates the cultivation of human gut bacteria.</title>
        <authorList>
            <person name="Afrizal A."/>
        </authorList>
    </citation>
    <scope>NUCLEOTIDE SEQUENCE [LARGE SCALE GENOMIC DNA]</scope>
    <source>
        <strain evidence="8 9">CLA-AA-H200</strain>
    </source>
</reference>
<keyword evidence="9" id="KW-1185">Reference proteome</keyword>
<gene>
    <name evidence="8" type="ORF">LKD70_04980</name>
</gene>
<evidence type="ECO:0000256" key="3">
    <source>
        <dbReference type="ARBA" id="ARBA00022691"/>
    </source>
</evidence>
<dbReference type="NCBIfam" id="TIGR01212">
    <property type="entry name" value="TIGR01212 family radical SAM protein"/>
    <property type="match status" value="1"/>
</dbReference>
<dbReference type="SFLD" id="SFLDG01086">
    <property type="entry name" value="elongater_protein-like"/>
    <property type="match status" value="1"/>
</dbReference>
<organism evidence="8 9">
    <name type="scientific">Ruminococcus turbiniformis</name>
    <dbReference type="NCBI Taxonomy" id="2881258"/>
    <lineage>
        <taxon>Bacteria</taxon>
        <taxon>Bacillati</taxon>
        <taxon>Bacillota</taxon>
        <taxon>Clostridia</taxon>
        <taxon>Eubacteriales</taxon>
        <taxon>Oscillospiraceae</taxon>
        <taxon>Ruminococcus</taxon>
    </lineage>
</organism>
<dbReference type="PANTHER" id="PTHR11135">
    <property type="entry name" value="HISTONE ACETYLTRANSFERASE-RELATED"/>
    <property type="match status" value="1"/>
</dbReference>
<dbReference type="SUPFAM" id="SSF102114">
    <property type="entry name" value="Radical SAM enzymes"/>
    <property type="match status" value="1"/>
</dbReference>
<dbReference type="RefSeq" id="WP_227706999.1">
    <property type="nucleotide sequence ID" value="NZ_JAJEQX010000006.1"/>
</dbReference>
<evidence type="ECO:0000256" key="5">
    <source>
        <dbReference type="ARBA" id="ARBA00023004"/>
    </source>
</evidence>
<dbReference type="PROSITE" id="PS51918">
    <property type="entry name" value="RADICAL_SAM"/>
    <property type="match status" value="1"/>
</dbReference>
<dbReference type="InterPro" id="IPR039661">
    <property type="entry name" value="ELP3"/>
</dbReference>
<evidence type="ECO:0000259" key="7">
    <source>
        <dbReference type="PROSITE" id="PS51918"/>
    </source>
</evidence>
<keyword evidence="2" id="KW-0004">4Fe-4S</keyword>
<evidence type="ECO:0000256" key="2">
    <source>
        <dbReference type="ARBA" id="ARBA00022485"/>
    </source>
</evidence>
<accession>A0ABS8FUX9</accession>
<proteinExistence type="predicted"/>
<dbReference type="SFLD" id="SFLDG01091">
    <property type="entry name" value="uncharacterized_CHP01210-like"/>
    <property type="match status" value="1"/>
</dbReference>
<dbReference type="InterPro" id="IPR007197">
    <property type="entry name" value="rSAM"/>
</dbReference>
<dbReference type="InterPro" id="IPR058240">
    <property type="entry name" value="rSAM_sf"/>
</dbReference>
<dbReference type="InterPro" id="IPR032432">
    <property type="entry name" value="Radical_SAM_C"/>
</dbReference>
<dbReference type="InterPro" id="IPR023404">
    <property type="entry name" value="rSAM_horseshoe"/>
</dbReference>
<feature type="domain" description="Radical SAM core" evidence="7">
    <location>
        <begin position="27"/>
        <end position="268"/>
    </location>
</feature>
<keyword evidence="3" id="KW-0949">S-adenosyl-L-methionine</keyword>
<dbReference type="SFLD" id="SFLDS00029">
    <property type="entry name" value="Radical_SAM"/>
    <property type="match status" value="1"/>
</dbReference>
<comment type="caution">
    <text evidence="8">The sequence shown here is derived from an EMBL/GenBank/DDBJ whole genome shotgun (WGS) entry which is preliminary data.</text>
</comment>
<dbReference type="Pfam" id="PF16199">
    <property type="entry name" value="Radical_SAM_C"/>
    <property type="match status" value="1"/>
</dbReference>
<keyword evidence="4" id="KW-0479">Metal-binding</keyword>
<sequence>MQSRLTPGQTRWGEKRYHSLDWFLRNRFGEKVYRIALNGGMTCPNRDGHIGTGGCIFCSAMGSGDFAGDVLLPIRTQLENGKKELQSKRPVQSYIAYFQAFTNTYAPVEYLEKIFTEALGDPDVKALSVATRPDCLGDDVVGLLGRLNSIRPVWVELGLQTIHPATAQMIRRGYDLPVFDCAVRRLRRAGIDVIVHVILFLPGETEEDMLKTIDYLNRCDIQGIKLQLLHVLRGTDLADVYEREPFHVPDQDEYIRTLARCVSHLRPDIVIHRLTGDGPKDLLIAPLWTGAKRTVLNRFHQYMKENDIWQGKEYHG</sequence>
<dbReference type="InterPro" id="IPR005911">
    <property type="entry name" value="YhcC-like"/>
</dbReference>
<evidence type="ECO:0000313" key="9">
    <source>
        <dbReference type="Proteomes" id="UP001198151"/>
    </source>
</evidence>
<keyword evidence="6" id="KW-0411">Iron-sulfur</keyword>
<dbReference type="Pfam" id="PF04055">
    <property type="entry name" value="Radical_SAM"/>
    <property type="match status" value="1"/>
</dbReference>
<dbReference type="SMART" id="SM00729">
    <property type="entry name" value="Elp3"/>
    <property type="match status" value="1"/>
</dbReference>
<keyword evidence="5" id="KW-0408">Iron</keyword>
<evidence type="ECO:0000256" key="4">
    <source>
        <dbReference type="ARBA" id="ARBA00022723"/>
    </source>
</evidence>
<evidence type="ECO:0000256" key="1">
    <source>
        <dbReference type="ARBA" id="ARBA00001966"/>
    </source>
</evidence>
<name>A0ABS8FUX9_9FIRM</name>
<dbReference type="Gene3D" id="3.80.30.20">
    <property type="entry name" value="tm_1862 like domain"/>
    <property type="match status" value="1"/>
</dbReference>
<comment type="cofactor">
    <cofactor evidence="1">
        <name>[4Fe-4S] cluster</name>
        <dbReference type="ChEBI" id="CHEBI:49883"/>
    </cofactor>
</comment>